<keyword evidence="3" id="KW-1185">Reference proteome</keyword>
<feature type="region of interest" description="Disordered" evidence="1">
    <location>
        <begin position="1"/>
        <end position="32"/>
    </location>
</feature>
<feature type="compositionally biased region" description="Low complexity" evidence="1">
    <location>
        <begin position="1"/>
        <end position="17"/>
    </location>
</feature>
<feature type="non-terminal residue" evidence="2">
    <location>
        <position position="1"/>
    </location>
</feature>
<accession>A0ABD0RZX3</accession>
<evidence type="ECO:0000313" key="3">
    <source>
        <dbReference type="Proteomes" id="UP001529510"/>
    </source>
</evidence>
<dbReference type="AlphaFoldDB" id="A0ABD0RZX3"/>
<dbReference type="EMBL" id="JAMKFB020000001">
    <property type="protein sequence ID" value="KAL0203337.1"/>
    <property type="molecule type" value="Genomic_DNA"/>
</dbReference>
<reference evidence="2 3" key="1">
    <citation type="submission" date="2024-05" db="EMBL/GenBank/DDBJ databases">
        <title>Genome sequencing and assembly of Indian major carp, Cirrhinus mrigala (Hamilton, 1822).</title>
        <authorList>
            <person name="Mohindra V."/>
            <person name="Chowdhury L.M."/>
            <person name="Lal K."/>
            <person name="Jena J.K."/>
        </authorList>
    </citation>
    <scope>NUCLEOTIDE SEQUENCE [LARGE SCALE GENOMIC DNA]</scope>
    <source>
        <strain evidence="2">CM1030</strain>
        <tissue evidence="2">Blood</tissue>
    </source>
</reference>
<protein>
    <submittedName>
        <fullName evidence="2">Uncharacterized protein</fullName>
    </submittedName>
</protein>
<comment type="caution">
    <text evidence="2">The sequence shown here is derived from an EMBL/GenBank/DDBJ whole genome shotgun (WGS) entry which is preliminary data.</text>
</comment>
<proteinExistence type="predicted"/>
<feature type="non-terminal residue" evidence="2">
    <location>
        <position position="182"/>
    </location>
</feature>
<evidence type="ECO:0000256" key="1">
    <source>
        <dbReference type="SAM" id="MobiDB-lite"/>
    </source>
</evidence>
<name>A0ABD0RZX3_CIRMR</name>
<sequence>NPRSRSGTPSSRSPGPTIHLHGPQDLGLKASGRPPEYLIDREGYGPEELSWVARDNVLDPTLLSDYLTSIMTTRIVLPPVVVAVLGVVLGHRELPLGGGGVVSGIHHSHLHLPHLRLHHPLVHHQNSNHVHLIPISHTLYKDCLPFSSCRVYCSHPMTTAPDLMLILSIELCGSDITGLQKW</sequence>
<dbReference type="Proteomes" id="UP001529510">
    <property type="component" value="Unassembled WGS sequence"/>
</dbReference>
<gene>
    <name evidence="2" type="ORF">M9458_001355</name>
</gene>
<evidence type="ECO:0000313" key="2">
    <source>
        <dbReference type="EMBL" id="KAL0203337.1"/>
    </source>
</evidence>
<organism evidence="2 3">
    <name type="scientific">Cirrhinus mrigala</name>
    <name type="common">Mrigala</name>
    <dbReference type="NCBI Taxonomy" id="683832"/>
    <lineage>
        <taxon>Eukaryota</taxon>
        <taxon>Metazoa</taxon>
        <taxon>Chordata</taxon>
        <taxon>Craniata</taxon>
        <taxon>Vertebrata</taxon>
        <taxon>Euteleostomi</taxon>
        <taxon>Actinopterygii</taxon>
        <taxon>Neopterygii</taxon>
        <taxon>Teleostei</taxon>
        <taxon>Ostariophysi</taxon>
        <taxon>Cypriniformes</taxon>
        <taxon>Cyprinidae</taxon>
        <taxon>Labeoninae</taxon>
        <taxon>Labeonini</taxon>
        <taxon>Cirrhinus</taxon>
    </lineage>
</organism>